<evidence type="ECO:0000313" key="4">
    <source>
        <dbReference type="Proteomes" id="UP000184501"/>
    </source>
</evidence>
<reference evidence="3 4" key="1">
    <citation type="submission" date="2016-11" db="EMBL/GenBank/DDBJ databases">
        <authorList>
            <person name="Jaros S."/>
            <person name="Januszkiewicz K."/>
            <person name="Wedrychowicz H."/>
        </authorList>
    </citation>
    <scope>NUCLEOTIDE SEQUENCE [LARGE SCALE GENOMIC DNA]</scope>
    <source>
        <strain evidence="3 4">DSM 44523</strain>
    </source>
</reference>
<dbReference type="SUPFAM" id="SSF51735">
    <property type="entry name" value="NAD(P)-binding Rossmann-fold domains"/>
    <property type="match status" value="1"/>
</dbReference>
<evidence type="ECO:0000256" key="1">
    <source>
        <dbReference type="SAM" id="MobiDB-lite"/>
    </source>
</evidence>
<dbReference type="PANTHER" id="PTHR43355:SF2">
    <property type="entry name" value="FLAVIN REDUCTASE (NADPH)"/>
    <property type="match status" value="1"/>
</dbReference>
<dbReference type="InterPro" id="IPR016040">
    <property type="entry name" value="NAD(P)-bd_dom"/>
</dbReference>
<dbReference type="InterPro" id="IPR051606">
    <property type="entry name" value="Polyketide_Oxido-like"/>
</dbReference>
<organism evidence="3 4">
    <name type="scientific">Streptoalloteichus hindustanus</name>
    <dbReference type="NCBI Taxonomy" id="2017"/>
    <lineage>
        <taxon>Bacteria</taxon>
        <taxon>Bacillati</taxon>
        <taxon>Actinomycetota</taxon>
        <taxon>Actinomycetes</taxon>
        <taxon>Pseudonocardiales</taxon>
        <taxon>Pseudonocardiaceae</taxon>
        <taxon>Streptoalloteichus</taxon>
    </lineage>
</organism>
<dbReference type="GO" id="GO:0016646">
    <property type="term" value="F:oxidoreductase activity, acting on the CH-NH group of donors, NAD or NADP as acceptor"/>
    <property type="evidence" value="ECO:0007669"/>
    <property type="project" value="TreeGrafter"/>
</dbReference>
<protein>
    <recommendedName>
        <fullName evidence="2">NAD(P)-binding domain-containing protein</fullName>
    </recommendedName>
</protein>
<dbReference type="PANTHER" id="PTHR43355">
    <property type="entry name" value="FLAVIN REDUCTASE (NADPH)"/>
    <property type="match status" value="1"/>
</dbReference>
<dbReference type="InterPro" id="IPR036291">
    <property type="entry name" value="NAD(P)-bd_dom_sf"/>
</dbReference>
<evidence type="ECO:0000313" key="3">
    <source>
        <dbReference type="EMBL" id="SHF93580.1"/>
    </source>
</evidence>
<dbReference type="OrthoDB" id="3191258at2"/>
<evidence type="ECO:0000259" key="2">
    <source>
        <dbReference type="Pfam" id="PF13460"/>
    </source>
</evidence>
<dbReference type="EMBL" id="FQVN01000005">
    <property type="protein sequence ID" value="SHF93580.1"/>
    <property type="molecule type" value="Genomic_DNA"/>
</dbReference>
<dbReference type="Pfam" id="PF13460">
    <property type="entry name" value="NAD_binding_10"/>
    <property type="match status" value="1"/>
</dbReference>
<feature type="region of interest" description="Disordered" evidence="1">
    <location>
        <begin position="1"/>
        <end position="21"/>
    </location>
</feature>
<accession>A0A1M5FPV8</accession>
<dbReference type="AlphaFoldDB" id="A0A1M5FPV8"/>
<proteinExistence type="predicted"/>
<keyword evidence="4" id="KW-1185">Reference proteome</keyword>
<dbReference type="Gene3D" id="3.40.50.720">
    <property type="entry name" value="NAD(P)-binding Rossmann-like Domain"/>
    <property type="match status" value="1"/>
</dbReference>
<name>A0A1M5FPV8_STRHI</name>
<sequence length="235" mass="24495">MPPPSFAIVGREQPPATTNGETRVSRIVVFGAGGRAGRRAVAEAASRGHQVTAVVRDPARHAHLHRENVTVVAGDVTDPASVAAVAEGHDAAVQTAYRPDVPAAEFFPAAAHALLTGLARAGVGRLVLVGIGTQLEVSPGVLVLDTPDVSEEVRAFSLSHVAELEVLRAADTDVDWLVLAPPPVVLDDEAERTGEYRIGGTAVIPTDSFSYADLAVALVDEIESPKHHRALVAVA</sequence>
<dbReference type="STRING" id="2017.SAMN05444320_105540"/>
<feature type="domain" description="NAD(P)-binding" evidence="2">
    <location>
        <begin position="31"/>
        <end position="225"/>
    </location>
</feature>
<dbReference type="Proteomes" id="UP000184501">
    <property type="component" value="Unassembled WGS sequence"/>
</dbReference>
<gene>
    <name evidence="3" type="ORF">SAMN05444320_105540</name>
</gene>